<evidence type="ECO:0000313" key="1">
    <source>
        <dbReference type="EMBL" id="OPJ87006.1"/>
    </source>
</evidence>
<proteinExistence type="predicted"/>
<evidence type="ECO:0000313" key="2">
    <source>
        <dbReference type="Proteomes" id="UP000190648"/>
    </source>
</evidence>
<dbReference type="OrthoDB" id="26681at2759"/>
<sequence length="110" mass="12524">MDPQKDLTYLQQWLEAFVMNFEKIIALPSLEPRRAEESVSELPVLPREVLQVLSQRLGQCVTQVPREEGAGTSLGQALLLLKFFIIICRHRDTETLVEEEQNNSDDAVNS</sequence>
<dbReference type="AlphaFoldDB" id="A0A1V4KRF6"/>
<name>A0A1V4KRF6_PATFA</name>
<organism evidence="1 2">
    <name type="scientific">Patagioenas fasciata monilis</name>
    <dbReference type="NCBI Taxonomy" id="372326"/>
    <lineage>
        <taxon>Eukaryota</taxon>
        <taxon>Metazoa</taxon>
        <taxon>Chordata</taxon>
        <taxon>Craniata</taxon>
        <taxon>Vertebrata</taxon>
        <taxon>Euteleostomi</taxon>
        <taxon>Archelosauria</taxon>
        <taxon>Archosauria</taxon>
        <taxon>Dinosauria</taxon>
        <taxon>Saurischia</taxon>
        <taxon>Theropoda</taxon>
        <taxon>Coelurosauria</taxon>
        <taxon>Aves</taxon>
        <taxon>Neognathae</taxon>
        <taxon>Neoaves</taxon>
        <taxon>Columbimorphae</taxon>
        <taxon>Columbiformes</taxon>
        <taxon>Columbidae</taxon>
        <taxon>Patagioenas</taxon>
    </lineage>
</organism>
<keyword evidence="2" id="KW-1185">Reference proteome</keyword>
<comment type="caution">
    <text evidence="1">The sequence shown here is derived from an EMBL/GenBank/DDBJ whole genome shotgun (WGS) entry which is preliminary data.</text>
</comment>
<dbReference type="Proteomes" id="UP000190648">
    <property type="component" value="Unassembled WGS sequence"/>
</dbReference>
<reference evidence="1 2" key="1">
    <citation type="submission" date="2016-02" db="EMBL/GenBank/DDBJ databases">
        <title>Band-tailed pigeon sequencing and assembly.</title>
        <authorList>
            <person name="Soares A.E."/>
            <person name="Novak B.J."/>
            <person name="Rice E.S."/>
            <person name="O'Connell B."/>
            <person name="Chang D."/>
            <person name="Weber S."/>
            <person name="Shapiro B."/>
        </authorList>
    </citation>
    <scope>NUCLEOTIDE SEQUENCE [LARGE SCALE GENOMIC DNA]</scope>
    <source>
        <strain evidence="1">BTP2013</strain>
        <tissue evidence="1">Blood</tissue>
    </source>
</reference>
<accession>A0A1V4KRF6</accession>
<protein>
    <submittedName>
        <fullName evidence="1">Uncharacterized protein</fullName>
    </submittedName>
</protein>
<gene>
    <name evidence="1" type="ORF">AV530_007094</name>
</gene>
<dbReference type="EMBL" id="LSYS01001941">
    <property type="protein sequence ID" value="OPJ87006.1"/>
    <property type="molecule type" value="Genomic_DNA"/>
</dbReference>